<proteinExistence type="predicted"/>
<evidence type="ECO:0000256" key="1">
    <source>
        <dbReference type="SAM" id="MobiDB-lite"/>
    </source>
</evidence>
<evidence type="ECO:0000256" key="2">
    <source>
        <dbReference type="SAM" id="SignalP"/>
    </source>
</evidence>
<organism evidence="3 4">
    <name type="scientific">Ensete ventricosum</name>
    <name type="common">Abyssinian banana</name>
    <name type="synonym">Musa ensete</name>
    <dbReference type="NCBI Taxonomy" id="4639"/>
    <lineage>
        <taxon>Eukaryota</taxon>
        <taxon>Viridiplantae</taxon>
        <taxon>Streptophyta</taxon>
        <taxon>Embryophyta</taxon>
        <taxon>Tracheophyta</taxon>
        <taxon>Spermatophyta</taxon>
        <taxon>Magnoliopsida</taxon>
        <taxon>Liliopsida</taxon>
        <taxon>Zingiberales</taxon>
        <taxon>Musaceae</taxon>
        <taxon>Ensete</taxon>
    </lineage>
</organism>
<gene>
    <name evidence="3" type="ORF">B296_00020743</name>
</gene>
<reference evidence="3 4" key="1">
    <citation type="journal article" date="2014" name="Agronomy (Basel)">
        <title>A Draft Genome Sequence for Ensete ventricosum, the Drought-Tolerant Tree Against Hunger.</title>
        <authorList>
            <person name="Harrison J."/>
            <person name="Moore K.A."/>
            <person name="Paszkiewicz K."/>
            <person name="Jones T."/>
            <person name="Grant M."/>
            <person name="Ambacheew D."/>
            <person name="Muzemil S."/>
            <person name="Studholme D.J."/>
        </authorList>
    </citation>
    <scope>NUCLEOTIDE SEQUENCE [LARGE SCALE GENOMIC DNA]</scope>
</reference>
<evidence type="ECO:0000313" key="3">
    <source>
        <dbReference type="EMBL" id="RRT82078.1"/>
    </source>
</evidence>
<comment type="caution">
    <text evidence="3">The sequence shown here is derived from an EMBL/GenBank/DDBJ whole genome shotgun (WGS) entry which is preliminary data.</text>
</comment>
<keyword evidence="2" id="KW-0732">Signal</keyword>
<feature type="chain" id="PRO_5043736291" evidence="2">
    <location>
        <begin position="25"/>
        <end position="82"/>
    </location>
</feature>
<accession>A0A427B0M9</accession>
<protein>
    <submittedName>
        <fullName evidence="3">Uncharacterized protein</fullName>
    </submittedName>
</protein>
<feature type="region of interest" description="Disordered" evidence="1">
    <location>
        <begin position="54"/>
        <end position="82"/>
    </location>
</feature>
<feature type="compositionally biased region" description="Basic and acidic residues" evidence="1">
    <location>
        <begin position="72"/>
        <end position="82"/>
    </location>
</feature>
<dbReference type="AlphaFoldDB" id="A0A427B0M9"/>
<feature type="signal peptide" evidence="2">
    <location>
        <begin position="1"/>
        <end position="24"/>
    </location>
</feature>
<name>A0A427B0M9_ENSVE</name>
<evidence type="ECO:0000313" key="4">
    <source>
        <dbReference type="Proteomes" id="UP000287651"/>
    </source>
</evidence>
<sequence length="82" mass="9365">MNFCLLKVQLCGTVLLRLCGPLCCSSNQYQSLLFQVLKNFKKVKFHQQPPQLKQLGHSSLSQHLGAANRTRRNLDSLRSHRS</sequence>
<dbReference type="Proteomes" id="UP000287651">
    <property type="component" value="Unassembled WGS sequence"/>
</dbReference>
<dbReference type="EMBL" id="AMZH03000765">
    <property type="protein sequence ID" value="RRT82078.1"/>
    <property type="molecule type" value="Genomic_DNA"/>
</dbReference>